<dbReference type="Gene3D" id="3.40.50.150">
    <property type="entry name" value="Vaccinia Virus protein VP39"/>
    <property type="match status" value="1"/>
</dbReference>
<dbReference type="SUPFAM" id="SSF53335">
    <property type="entry name" value="S-adenosyl-L-methionine-dependent methyltransferases"/>
    <property type="match status" value="1"/>
</dbReference>
<name>A0ABV2MAT9_9FIRM</name>
<dbReference type="PANTHER" id="PTHR33841">
    <property type="entry name" value="DNA METHYLTRANSFERASE YEEA-RELATED"/>
    <property type="match status" value="1"/>
</dbReference>
<evidence type="ECO:0000256" key="4">
    <source>
        <dbReference type="ARBA" id="ARBA00022691"/>
    </source>
</evidence>
<dbReference type="EMBL" id="JBEPMJ010000059">
    <property type="protein sequence ID" value="MET3752518.1"/>
    <property type="molecule type" value="Genomic_DNA"/>
</dbReference>
<keyword evidence="4" id="KW-0949">S-adenosyl-L-methionine</keyword>
<dbReference type="InterPro" id="IPR002052">
    <property type="entry name" value="DNA_methylase_N6_adenine_CS"/>
</dbReference>
<dbReference type="InterPro" id="IPR011639">
    <property type="entry name" value="MethylTrfase_TaqI-like_dom"/>
</dbReference>
<gene>
    <name evidence="7" type="ORF">ABID24_003792</name>
</gene>
<dbReference type="PROSITE" id="PS00092">
    <property type="entry name" value="N6_MTASE"/>
    <property type="match status" value="1"/>
</dbReference>
<keyword evidence="3 7" id="KW-0808">Transferase</keyword>
<evidence type="ECO:0000256" key="3">
    <source>
        <dbReference type="ARBA" id="ARBA00022679"/>
    </source>
</evidence>
<accession>A0ABV2MAT9</accession>
<dbReference type="Proteomes" id="UP001549106">
    <property type="component" value="Unassembled WGS sequence"/>
</dbReference>
<keyword evidence="8" id="KW-1185">Reference proteome</keyword>
<evidence type="ECO:0000256" key="1">
    <source>
        <dbReference type="ARBA" id="ARBA00011900"/>
    </source>
</evidence>
<dbReference type="PANTHER" id="PTHR33841:SF1">
    <property type="entry name" value="DNA METHYLTRANSFERASE A"/>
    <property type="match status" value="1"/>
</dbReference>
<comment type="catalytic activity">
    <reaction evidence="5">
        <text>a 2'-deoxyadenosine in DNA + S-adenosyl-L-methionine = an N(6)-methyl-2'-deoxyadenosine in DNA + S-adenosyl-L-homocysteine + H(+)</text>
        <dbReference type="Rhea" id="RHEA:15197"/>
        <dbReference type="Rhea" id="RHEA-COMP:12418"/>
        <dbReference type="Rhea" id="RHEA-COMP:12419"/>
        <dbReference type="ChEBI" id="CHEBI:15378"/>
        <dbReference type="ChEBI" id="CHEBI:57856"/>
        <dbReference type="ChEBI" id="CHEBI:59789"/>
        <dbReference type="ChEBI" id="CHEBI:90615"/>
        <dbReference type="ChEBI" id="CHEBI:90616"/>
        <dbReference type="EC" id="2.1.1.72"/>
    </reaction>
</comment>
<evidence type="ECO:0000313" key="7">
    <source>
        <dbReference type="EMBL" id="MET3752518.1"/>
    </source>
</evidence>
<dbReference type="Pfam" id="PF07669">
    <property type="entry name" value="Eco57I"/>
    <property type="match status" value="1"/>
</dbReference>
<dbReference type="RefSeq" id="WP_022008417.1">
    <property type="nucleotide sequence ID" value="NZ_JANJZT010000058.1"/>
</dbReference>
<evidence type="ECO:0000256" key="2">
    <source>
        <dbReference type="ARBA" id="ARBA00022603"/>
    </source>
</evidence>
<evidence type="ECO:0000256" key="5">
    <source>
        <dbReference type="ARBA" id="ARBA00047942"/>
    </source>
</evidence>
<proteinExistence type="predicted"/>
<protein>
    <recommendedName>
        <fullName evidence="1">site-specific DNA-methyltransferase (adenine-specific)</fullName>
        <ecNumber evidence="1">2.1.1.72</ecNumber>
    </recommendedName>
</protein>
<dbReference type="InterPro" id="IPR029063">
    <property type="entry name" value="SAM-dependent_MTases_sf"/>
</dbReference>
<dbReference type="EC" id="2.1.1.72" evidence="1"/>
<organism evidence="7 8">
    <name type="scientific">Blautia caecimuris</name>
    <dbReference type="NCBI Taxonomy" id="1796615"/>
    <lineage>
        <taxon>Bacteria</taxon>
        <taxon>Bacillati</taxon>
        <taxon>Bacillota</taxon>
        <taxon>Clostridia</taxon>
        <taxon>Lachnospirales</taxon>
        <taxon>Lachnospiraceae</taxon>
        <taxon>Blautia</taxon>
    </lineage>
</organism>
<sequence length="633" mass="73108">MQPIIKDIILSISDDVVSNLTQSFEKTYYGKMNYSSKNTILDSDNKLLKETIGFEIAFIHVITYFLAYSMSCSHEYMHILNILDTDKLFSWFKIKDNSMFLQLNDCNIPTEKEIYELINEHDKFIDKDVKKKLGQFYTPTGIAKKMVFEVRNELKDLSERDLVVDPACGTGVFVVETVKQMSAFLSFDELIKFVENNMFAYDVNPFSVIATKISVLNTLLEIAPDSVHKNNLLLGIPALNNIKWKNTIVDKEEKEFSIILGNPPYFKLDSKALKDIDGYDAIIYGQPNIYSLFMHWGISHLRTNGTMSFIVPQSIRSGLYFKNLREEMKELRIKSILHIDSRQNIFDRAEQAVFIICLQNKPVCNTKTRIQFINGNQNVLSEFSISRSKLMMGKDNNYMFIINKKSEMYDVLEKVYKNGTTLSVNDSLVKFSNGLFVWNQHKESLADSSDKAIPIVYGGDVQPVNFQFITSWANDERKAFARITDKTRPYVLSGKRLLVQRTTNFEKDIRLKACLISDDFLENYDSYFLENHVNFLCCNSGKEEILTDEIMYYYLGLLNSKLINYVFISKSGNTQVSANELNLLPFSKNNVKDISAFVSKYLSELREHQEELDRLVCEAYDLSVNEINMILDY</sequence>
<dbReference type="PRINTS" id="PR00507">
    <property type="entry name" value="N12N6MTFRASE"/>
</dbReference>
<comment type="caution">
    <text evidence="7">The sequence shown here is derived from an EMBL/GenBank/DDBJ whole genome shotgun (WGS) entry which is preliminary data.</text>
</comment>
<dbReference type="InterPro" id="IPR050953">
    <property type="entry name" value="N4_N6_ade-DNA_methylase"/>
</dbReference>
<dbReference type="GO" id="GO:0032259">
    <property type="term" value="P:methylation"/>
    <property type="evidence" value="ECO:0007669"/>
    <property type="project" value="UniProtKB-KW"/>
</dbReference>
<dbReference type="GO" id="GO:0009007">
    <property type="term" value="F:site-specific DNA-methyltransferase (adenine-specific) activity"/>
    <property type="evidence" value="ECO:0007669"/>
    <property type="project" value="UniProtKB-EC"/>
</dbReference>
<evidence type="ECO:0000313" key="8">
    <source>
        <dbReference type="Proteomes" id="UP001549106"/>
    </source>
</evidence>
<reference evidence="7 8" key="1">
    <citation type="submission" date="2024-06" db="EMBL/GenBank/DDBJ databases">
        <title>Genomic Encyclopedia of Type Strains, Phase IV (KMG-IV): sequencing the most valuable type-strain genomes for metagenomic binning, comparative biology and taxonomic classification.</title>
        <authorList>
            <person name="Goeker M."/>
        </authorList>
    </citation>
    <scope>NUCLEOTIDE SEQUENCE [LARGE SCALE GENOMIC DNA]</scope>
    <source>
        <strain evidence="7 8">DSM 29492</strain>
    </source>
</reference>
<keyword evidence="2 7" id="KW-0489">Methyltransferase</keyword>
<evidence type="ECO:0000259" key="6">
    <source>
        <dbReference type="Pfam" id="PF07669"/>
    </source>
</evidence>
<feature type="domain" description="Type II methyltransferase M.TaqI-like" evidence="6">
    <location>
        <begin position="196"/>
        <end position="346"/>
    </location>
</feature>